<evidence type="ECO:0000256" key="1">
    <source>
        <dbReference type="SAM" id="MobiDB-lite"/>
    </source>
</evidence>
<reference evidence="2 3" key="1">
    <citation type="submission" date="2024-02" db="EMBL/GenBank/DDBJ databases">
        <title>De novo assembly and annotation of 12 fungi associated with fruit tree decline syndrome in Ontario, Canada.</title>
        <authorList>
            <person name="Sulman M."/>
            <person name="Ellouze W."/>
            <person name="Ilyukhin E."/>
        </authorList>
    </citation>
    <scope>NUCLEOTIDE SEQUENCE [LARGE SCALE GENOMIC DNA]</scope>
    <source>
        <strain evidence="2 3">M42-189</strain>
    </source>
</reference>
<keyword evidence="3" id="KW-1185">Reference proteome</keyword>
<dbReference type="EMBL" id="JAKJXO020000002">
    <property type="protein sequence ID" value="KAL1610637.1"/>
    <property type="molecule type" value="Genomic_DNA"/>
</dbReference>
<feature type="compositionally biased region" description="Basic and acidic residues" evidence="1">
    <location>
        <begin position="292"/>
        <end position="317"/>
    </location>
</feature>
<evidence type="ECO:0000313" key="2">
    <source>
        <dbReference type="EMBL" id="KAL1610637.1"/>
    </source>
</evidence>
<comment type="caution">
    <text evidence="2">The sequence shown here is derived from an EMBL/GenBank/DDBJ whole genome shotgun (WGS) entry which is preliminary data.</text>
</comment>
<sequence length="325" mass="37829">MTLRRSRQIHANVTMPSFFTLPREIRNEIYHHLFINNPYLSCNFYSGLHLITRYSTYCCPLQPICDTYNLIPRPEPIWLLTSKTLMREALAQYSLHASSIYDESSSQGDGSACLYKLPLDRSKIRRLEITVSLLSGWHVPRTSSSQDPRQEVRVIAEASREAGISFESVRLQGFISEYEMERLDAAYKAPGQVARIFEDMRMIFEGVEVREWFLEVSTLETWKTEVVFARVGEEVAIVEDGRGTSALRGVGFERKHTERCTVFIEETGKRLREERQKRNNKAARRNERRRARLEEKRRAIEEDMNEKERLKEEKGQPKDSNPSSA</sequence>
<dbReference type="Proteomes" id="UP001521785">
    <property type="component" value="Unassembled WGS sequence"/>
</dbReference>
<evidence type="ECO:0000313" key="3">
    <source>
        <dbReference type="Proteomes" id="UP001521785"/>
    </source>
</evidence>
<proteinExistence type="predicted"/>
<feature type="compositionally biased region" description="Basic residues" evidence="1">
    <location>
        <begin position="278"/>
        <end position="291"/>
    </location>
</feature>
<name>A0ABR3S1T2_9PLEO</name>
<accession>A0ABR3S1T2</accession>
<organism evidence="2 3">
    <name type="scientific">Paraconiothyrium brasiliense</name>
    <dbReference type="NCBI Taxonomy" id="300254"/>
    <lineage>
        <taxon>Eukaryota</taxon>
        <taxon>Fungi</taxon>
        <taxon>Dikarya</taxon>
        <taxon>Ascomycota</taxon>
        <taxon>Pezizomycotina</taxon>
        <taxon>Dothideomycetes</taxon>
        <taxon>Pleosporomycetidae</taxon>
        <taxon>Pleosporales</taxon>
        <taxon>Massarineae</taxon>
        <taxon>Didymosphaeriaceae</taxon>
        <taxon>Paraconiothyrium</taxon>
    </lineage>
</organism>
<feature type="region of interest" description="Disordered" evidence="1">
    <location>
        <begin position="274"/>
        <end position="325"/>
    </location>
</feature>
<protein>
    <submittedName>
        <fullName evidence="2">Uncharacterized protein</fullName>
    </submittedName>
</protein>
<gene>
    <name evidence="2" type="ORF">SLS60_002307</name>
</gene>